<feature type="transmembrane region" description="Helical" evidence="1">
    <location>
        <begin position="12"/>
        <end position="33"/>
    </location>
</feature>
<proteinExistence type="predicted"/>
<accession>A0A1X9T017</accession>
<organism evidence="2 3">
    <name type="scientific">Campylobacter vicugnae</name>
    <dbReference type="NCBI Taxonomy" id="1660076"/>
    <lineage>
        <taxon>Bacteria</taxon>
        <taxon>Pseudomonadati</taxon>
        <taxon>Campylobacterota</taxon>
        <taxon>Epsilonproteobacteria</taxon>
        <taxon>Campylobacterales</taxon>
        <taxon>Campylobacteraceae</taxon>
        <taxon>Campylobacter</taxon>
    </lineage>
</organism>
<feature type="transmembrane region" description="Helical" evidence="1">
    <location>
        <begin position="39"/>
        <end position="61"/>
    </location>
</feature>
<name>A0A1X9T017_9BACT</name>
<keyword evidence="1" id="KW-0812">Transmembrane</keyword>
<evidence type="ECO:0000313" key="2">
    <source>
        <dbReference type="EMBL" id="ARR01858.1"/>
    </source>
</evidence>
<gene>
    <name evidence="2" type="ORF">CVIC8964_0425</name>
</gene>
<keyword evidence="1" id="KW-0472">Membrane</keyword>
<dbReference type="RefSeq" id="WP_086333454.1">
    <property type="nucleotide sequence ID" value="NZ_CP018791.1"/>
</dbReference>
<dbReference type="Proteomes" id="UP000194265">
    <property type="component" value="Chromosome"/>
</dbReference>
<sequence length="70" mass="8352">MQPYTKKYLSGMIVFIFSFFWLDVSVIDFNALVFKTLAALIFAMFIYFPMLWLTTPIFICVDKYYPQERG</sequence>
<reference evidence="2 3" key="1">
    <citation type="journal article" date="2017" name="Genome Biol. Evol.">
        <title>Comparative Genomic Analysis Identifies a Campylobacter Clade Deficient in Selenium Metabolism.</title>
        <authorList>
            <person name="Miller W.G."/>
            <person name="Yee E."/>
            <person name="Lopes B.S."/>
            <person name="Chapman M.H."/>
            <person name="Huynh S."/>
            <person name="Bono J.L."/>
            <person name="Parker C.T."/>
            <person name="Strachan N.J.C."/>
            <person name="Forbes K.J."/>
        </authorList>
    </citation>
    <scope>NUCLEOTIDE SEQUENCE [LARGE SCALE GENOMIC DNA]</scope>
    <source>
        <strain evidence="2 3">RM8964</strain>
    </source>
</reference>
<dbReference type="EMBL" id="CP018791">
    <property type="protein sequence ID" value="ARR01858.1"/>
    <property type="molecule type" value="Genomic_DNA"/>
</dbReference>
<keyword evidence="1" id="KW-1133">Transmembrane helix</keyword>
<protein>
    <submittedName>
        <fullName evidence="2">Membrane protein</fullName>
    </submittedName>
</protein>
<evidence type="ECO:0000313" key="3">
    <source>
        <dbReference type="Proteomes" id="UP000194265"/>
    </source>
</evidence>
<evidence type="ECO:0000256" key="1">
    <source>
        <dbReference type="SAM" id="Phobius"/>
    </source>
</evidence>
<dbReference type="AlphaFoldDB" id="A0A1X9T017"/>